<protein>
    <submittedName>
        <fullName evidence="1">Uncharacterized protein</fullName>
    </submittedName>
</protein>
<evidence type="ECO:0000313" key="1">
    <source>
        <dbReference type="EMBL" id="GIY47299.1"/>
    </source>
</evidence>
<accession>A0AAV4TMK3</accession>
<proteinExistence type="predicted"/>
<evidence type="ECO:0000313" key="2">
    <source>
        <dbReference type="Proteomes" id="UP001054945"/>
    </source>
</evidence>
<comment type="caution">
    <text evidence="1">The sequence shown here is derived from an EMBL/GenBank/DDBJ whole genome shotgun (WGS) entry which is preliminary data.</text>
</comment>
<sequence>MFGAANENGLWRQRRNSELYKLFKEADIIKFIKDRTYEVWTHGCVLETTRGRPQLGWTDCVEVEFKVLRVINWENCRKAEIGTEEGSWMALSHHVMSSQ</sequence>
<dbReference type="EMBL" id="BPLR01011563">
    <property type="protein sequence ID" value="GIY47299.1"/>
    <property type="molecule type" value="Genomic_DNA"/>
</dbReference>
<dbReference type="AlphaFoldDB" id="A0AAV4TMK3"/>
<reference evidence="1 2" key="1">
    <citation type="submission" date="2021-06" db="EMBL/GenBank/DDBJ databases">
        <title>Caerostris extrusa draft genome.</title>
        <authorList>
            <person name="Kono N."/>
            <person name="Arakawa K."/>
        </authorList>
    </citation>
    <scope>NUCLEOTIDE SEQUENCE [LARGE SCALE GENOMIC DNA]</scope>
</reference>
<keyword evidence="2" id="KW-1185">Reference proteome</keyword>
<organism evidence="1 2">
    <name type="scientific">Caerostris extrusa</name>
    <name type="common">Bark spider</name>
    <name type="synonym">Caerostris bankana</name>
    <dbReference type="NCBI Taxonomy" id="172846"/>
    <lineage>
        <taxon>Eukaryota</taxon>
        <taxon>Metazoa</taxon>
        <taxon>Ecdysozoa</taxon>
        <taxon>Arthropoda</taxon>
        <taxon>Chelicerata</taxon>
        <taxon>Arachnida</taxon>
        <taxon>Araneae</taxon>
        <taxon>Araneomorphae</taxon>
        <taxon>Entelegynae</taxon>
        <taxon>Araneoidea</taxon>
        <taxon>Araneidae</taxon>
        <taxon>Caerostris</taxon>
    </lineage>
</organism>
<dbReference type="Proteomes" id="UP001054945">
    <property type="component" value="Unassembled WGS sequence"/>
</dbReference>
<name>A0AAV4TMK3_CAEEX</name>
<gene>
    <name evidence="1" type="ORF">CEXT_961</name>
</gene>